<reference evidence="2 3" key="1">
    <citation type="journal article" date="2021" name="BMC Biol.">
        <title>Horizontally acquired antibacterial genes associated with adaptive radiation of ladybird beetles.</title>
        <authorList>
            <person name="Li H.S."/>
            <person name="Tang X.F."/>
            <person name="Huang Y.H."/>
            <person name="Xu Z.Y."/>
            <person name="Chen M.L."/>
            <person name="Du X.Y."/>
            <person name="Qiu B.Y."/>
            <person name="Chen P.T."/>
            <person name="Zhang W."/>
            <person name="Slipinski A."/>
            <person name="Escalona H.E."/>
            <person name="Waterhouse R.M."/>
            <person name="Zwick A."/>
            <person name="Pang H."/>
        </authorList>
    </citation>
    <scope>NUCLEOTIDE SEQUENCE [LARGE SCALE GENOMIC DNA]</scope>
    <source>
        <strain evidence="2">SYSU2018</strain>
    </source>
</reference>
<proteinExistence type="predicted"/>
<comment type="caution">
    <text evidence="2">The sequence shown here is derived from an EMBL/GenBank/DDBJ whole genome shotgun (WGS) entry which is preliminary data.</text>
</comment>
<sequence length="498" mass="54872">MVLNDCKISLQIDVNELCLSQTEVFEVIITSVTAGKDNPTQPQAHSSYRYSQYPPNAPPPNYSYPTYPSHYYHPTPQPPPTYPLHDVCYSPGPYVHHKYPATSYRRYLGGPQYYPPNPPPASQDIYTIPPTHAQPSQQVVTTTSVSGSGSGTPYQATMGPAPPSALMESYPPTIMETYPSHYYPGYPLGPPSTCYSHAPPPRGVPYLNGAYQSCPCPMQSCPKNGLTGPLTGDSKRSNTLPKGNMPPLPPVALALPNEPSSDGPPSPARGSAGMPPPPSPAGATYQQQPTPPTKQESISPLNEIPLEKKRKARVGKAMVRSNMQNTMLLMCNPIPANCVKREIESPKEKEALSVPEKQDIALNTETETTSRLENLVHPIEEEIVSPSKPARTTEPPIKVEEKFVEPSKEDESKLEPVISTVGENVKVKNMKRKLSLCIERKEEVPPAPNKKPKAEVKVNGSYKNLIKKNINSIRINNGKRKLIQESKYLIIYFLKQIY</sequence>
<keyword evidence="3" id="KW-1185">Reference proteome</keyword>
<dbReference type="EMBL" id="JABFTP020000001">
    <property type="protein sequence ID" value="KAL3266254.1"/>
    <property type="molecule type" value="Genomic_DNA"/>
</dbReference>
<gene>
    <name evidence="2" type="ORF">HHI36_010434</name>
</gene>
<dbReference type="Proteomes" id="UP001516400">
    <property type="component" value="Unassembled WGS sequence"/>
</dbReference>
<accession>A0ABD2MIS5</accession>
<dbReference type="AlphaFoldDB" id="A0ABD2MIS5"/>
<evidence type="ECO:0000313" key="3">
    <source>
        <dbReference type="Proteomes" id="UP001516400"/>
    </source>
</evidence>
<feature type="compositionally biased region" description="Low complexity" evidence="1">
    <location>
        <begin position="251"/>
        <end position="261"/>
    </location>
</feature>
<organism evidence="2 3">
    <name type="scientific">Cryptolaemus montrouzieri</name>
    <dbReference type="NCBI Taxonomy" id="559131"/>
    <lineage>
        <taxon>Eukaryota</taxon>
        <taxon>Metazoa</taxon>
        <taxon>Ecdysozoa</taxon>
        <taxon>Arthropoda</taxon>
        <taxon>Hexapoda</taxon>
        <taxon>Insecta</taxon>
        <taxon>Pterygota</taxon>
        <taxon>Neoptera</taxon>
        <taxon>Endopterygota</taxon>
        <taxon>Coleoptera</taxon>
        <taxon>Polyphaga</taxon>
        <taxon>Cucujiformia</taxon>
        <taxon>Coccinelloidea</taxon>
        <taxon>Coccinellidae</taxon>
        <taxon>Scymninae</taxon>
        <taxon>Scymnini</taxon>
        <taxon>Cryptolaemus</taxon>
    </lineage>
</organism>
<evidence type="ECO:0000256" key="1">
    <source>
        <dbReference type="SAM" id="MobiDB-lite"/>
    </source>
</evidence>
<evidence type="ECO:0000313" key="2">
    <source>
        <dbReference type="EMBL" id="KAL3266254.1"/>
    </source>
</evidence>
<protein>
    <submittedName>
        <fullName evidence="2">Uncharacterized protein</fullName>
    </submittedName>
</protein>
<feature type="region of interest" description="Disordered" evidence="1">
    <location>
        <begin position="227"/>
        <end position="313"/>
    </location>
</feature>
<dbReference type="PRINTS" id="PR01217">
    <property type="entry name" value="PRICHEXTENSN"/>
</dbReference>
<name>A0ABD2MIS5_9CUCU</name>